<dbReference type="KEGG" id="fax:FUAX_05930"/>
<dbReference type="AlphaFoldDB" id="A0AAU9CHC4"/>
<evidence type="ECO:0000259" key="2">
    <source>
        <dbReference type="Pfam" id="PF19838"/>
    </source>
</evidence>
<dbReference type="PANTHER" id="PTHR30189:SF1">
    <property type="entry name" value="LPS-ASSEMBLY PROTEIN LPTD"/>
    <property type="match status" value="1"/>
</dbReference>
<dbReference type="EMBL" id="AP025314">
    <property type="protein sequence ID" value="BDD08161.1"/>
    <property type="molecule type" value="Genomic_DNA"/>
</dbReference>
<keyword evidence="1" id="KW-0732">Signal</keyword>
<feature type="chain" id="PRO_5043706459" description="LPS-assembly protein LptD central domain-containing protein" evidence="1">
    <location>
        <begin position="23"/>
        <end position="903"/>
    </location>
</feature>
<dbReference type="PANTHER" id="PTHR30189">
    <property type="entry name" value="LPS-ASSEMBLY PROTEIN"/>
    <property type="match status" value="1"/>
</dbReference>
<dbReference type="RefSeq" id="WP_338393438.1">
    <property type="nucleotide sequence ID" value="NZ_AP025314.1"/>
</dbReference>
<proteinExistence type="predicted"/>
<name>A0AAU9CHC4_9BACT</name>
<dbReference type="InterPro" id="IPR045659">
    <property type="entry name" value="LptD_2"/>
</dbReference>
<gene>
    <name evidence="3" type="ORF">FUAX_05930</name>
</gene>
<protein>
    <recommendedName>
        <fullName evidence="2">LPS-assembly protein LptD central domain-containing protein</fullName>
    </recommendedName>
</protein>
<dbReference type="GO" id="GO:0009279">
    <property type="term" value="C:cell outer membrane"/>
    <property type="evidence" value="ECO:0007669"/>
    <property type="project" value="TreeGrafter"/>
</dbReference>
<sequence>MTYFRYICIVCGVVLSVAGAFGQEQRSKLPADSLNRNSGAVLDSLAVKPAIKDTLVMKAPRKGGIQTTVNYSAEDSLILDLNSRDMTMFKTSDVDYGESKLEADRIRLNYATNEVDATGVKDTAGTLEGKPIFTEQGKTYELDTIRYNFATKKAVITGVVTQEGEGFIHGGNVKKNALDEWFIDKAKYTTCNLPHPHFHIEASKIKMLPGEQLVSGPFHLEFDDIPLPLVLPFGIFPFPDKNTSGVIIPTFGDEITRGFFLRDGGYYFHINDNINLTVTGDIYTKGSWGINLGSNYVKRYAYQGNFNFDYQYNASESEVDKNSTETFWLRWSHSPKSRPGQGRFSANVNLGSTKYNELNYSPNNPNNNLNQNWSSSVSYSKSFGRLVNLSSNASVNQNVSTGQVNLKLPSVSLSVNRINPFLKNGQTAKNWLQRINFTYNLQAENNISNAKVSPPSFKVINPDTASVDFTIGNIDDLLRRAKYGLKHRIPVSTSIKLFKYLTLSPNFNWNEITYFSKLDYKWDPEAEAVQIDTIPGIQRVYSYSGGASLNTRLYGQVNFSDNSSIKAIRHVMTPSVSMSFSPDFSTDKYGYYQDVQINPERDSLRLSRYNGYLYGTPGQGKSATMSFGITNTLEMKVLNKKDSTGEAKNRYKIVSLLDNFSINSGYNFAADSFKLSNISWSARTRLFNKKLSVNLSGTIDPYVYRLTNVDVDDKGNRSITQKRIDRYAWEDGKGIGQLSSLSLALNTSLNPNSKGNAGKDQAQERLDNDTNLDEYDRADLQSIINDPSIYVDWNVPWDLSVNYNFSYRKRGFEESTTTQSMRFSGNVSLSEKWKVTFSSGYNFEEKSFQSPTNIGIARDLHCWDMNVNWVPFGSYQSYTFTIKAKSSLLQDLKLNRSNNWRDR</sequence>
<feature type="signal peptide" evidence="1">
    <location>
        <begin position="1"/>
        <end position="22"/>
    </location>
</feature>
<dbReference type="Proteomes" id="UP001348817">
    <property type="component" value="Chromosome"/>
</dbReference>
<reference evidence="3 4" key="1">
    <citation type="submission" date="2021-12" db="EMBL/GenBank/DDBJ databases">
        <title>Genome sequencing of bacteria with rrn-lacking chromosome and rrn-plasmid.</title>
        <authorList>
            <person name="Anda M."/>
            <person name="Iwasaki W."/>
        </authorList>
    </citation>
    <scope>NUCLEOTIDE SEQUENCE [LARGE SCALE GENOMIC DNA]</scope>
    <source>
        <strain evidence="3 4">DSM 100852</strain>
    </source>
</reference>
<dbReference type="InterPro" id="IPR050218">
    <property type="entry name" value="LptD"/>
</dbReference>
<evidence type="ECO:0000313" key="3">
    <source>
        <dbReference type="EMBL" id="BDD08161.1"/>
    </source>
</evidence>
<dbReference type="GO" id="GO:1990351">
    <property type="term" value="C:transporter complex"/>
    <property type="evidence" value="ECO:0007669"/>
    <property type="project" value="TreeGrafter"/>
</dbReference>
<organism evidence="3 4">
    <name type="scientific">Fulvitalea axinellae</name>
    <dbReference type="NCBI Taxonomy" id="1182444"/>
    <lineage>
        <taxon>Bacteria</taxon>
        <taxon>Pseudomonadati</taxon>
        <taxon>Bacteroidota</taxon>
        <taxon>Cytophagia</taxon>
        <taxon>Cytophagales</taxon>
        <taxon>Persicobacteraceae</taxon>
        <taxon>Fulvitalea</taxon>
    </lineage>
</organism>
<keyword evidence="4" id="KW-1185">Reference proteome</keyword>
<evidence type="ECO:0000256" key="1">
    <source>
        <dbReference type="SAM" id="SignalP"/>
    </source>
</evidence>
<evidence type="ECO:0000313" key="4">
    <source>
        <dbReference type="Proteomes" id="UP001348817"/>
    </source>
</evidence>
<dbReference type="Pfam" id="PF19838">
    <property type="entry name" value="LptD_2"/>
    <property type="match status" value="1"/>
</dbReference>
<accession>A0AAU9CHC4</accession>
<feature type="domain" description="LPS-assembly protein LptD central" evidence="2">
    <location>
        <begin position="214"/>
        <end position="702"/>
    </location>
</feature>